<dbReference type="PANTHER" id="PTHR38011:SF7">
    <property type="entry name" value="2,5-DIAMINO-6-RIBOSYLAMINO-4(3H)-PYRIMIDINONE 5'-PHOSPHATE REDUCTASE"/>
    <property type="match status" value="1"/>
</dbReference>
<keyword evidence="10 12" id="KW-0560">Oxidoreductase</keyword>
<dbReference type="InterPro" id="IPR016192">
    <property type="entry name" value="APOBEC/CMP_deaminase_Zn-bd"/>
</dbReference>
<keyword evidence="15" id="KW-1185">Reference proteome</keyword>
<dbReference type="InterPro" id="IPR004794">
    <property type="entry name" value="Eubact_RibD"/>
</dbReference>
<comment type="catalytic activity">
    <reaction evidence="12">
        <text>2,5-diamino-6-hydroxy-4-(5-phosphoribosylamino)-pyrimidine + H2O + H(+) = 5-amino-6-(5-phospho-D-ribosylamino)uracil + NH4(+)</text>
        <dbReference type="Rhea" id="RHEA:21868"/>
        <dbReference type="ChEBI" id="CHEBI:15377"/>
        <dbReference type="ChEBI" id="CHEBI:15378"/>
        <dbReference type="ChEBI" id="CHEBI:28938"/>
        <dbReference type="ChEBI" id="CHEBI:58453"/>
        <dbReference type="ChEBI" id="CHEBI:58614"/>
        <dbReference type="EC" id="3.5.4.26"/>
    </reaction>
</comment>
<keyword evidence="12" id="KW-0378">Hydrolase</keyword>
<gene>
    <name evidence="14" type="primary">ribD</name>
    <name evidence="14" type="ORF">NBRC116585_25180</name>
</gene>
<dbReference type="Gene3D" id="3.40.430.10">
    <property type="entry name" value="Dihydrofolate Reductase, subunit A"/>
    <property type="match status" value="1"/>
</dbReference>
<name>A0ABQ0A2A3_9GAMM</name>
<comment type="pathway">
    <text evidence="2 12">Cofactor biosynthesis; riboflavin biosynthesis; 5-amino-6-(D-ribitylamino)uracil from GTP: step 2/4.</text>
</comment>
<keyword evidence="9 12" id="KW-0521">NADP</keyword>
<organism evidence="14 15">
    <name type="scientific">Thalassolituus maritimus</name>
    <dbReference type="NCBI Taxonomy" id="484498"/>
    <lineage>
        <taxon>Bacteria</taxon>
        <taxon>Pseudomonadati</taxon>
        <taxon>Pseudomonadota</taxon>
        <taxon>Gammaproteobacteria</taxon>
        <taxon>Oceanospirillales</taxon>
        <taxon>Oceanospirillaceae</taxon>
        <taxon>Thalassolituus</taxon>
    </lineage>
</organism>
<comment type="pathway">
    <text evidence="3 12">Cofactor biosynthesis; riboflavin biosynthesis; 5-amino-6-(D-ribitylamino)uracil from GTP: step 3/4.</text>
</comment>
<dbReference type="Pfam" id="PF01872">
    <property type="entry name" value="RibD_C"/>
    <property type="match status" value="1"/>
</dbReference>
<dbReference type="EMBL" id="BAABWH010000007">
    <property type="protein sequence ID" value="GAA6146400.1"/>
    <property type="molecule type" value="Genomic_DNA"/>
</dbReference>
<dbReference type="PROSITE" id="PS00903">
    <property type="entry name" value="CYT_DCMP_DEAMINASES_1"/>
    <property type="match status" value="1"/>
</dbReference>
<evidence type="ECO:0000256" key="2">
    <source>
        <dbReference type="ARBA" id="ARBA00004882"/>
    </source>
</evidence>
<dbReference type="InterPro" id="IPR002734">
    <property type="entry name" value="RibDG_C"/>
</dbReference>
<dbReference type="SUPFAM" id="SSF53927">
    <property type="entry name" value="Cytidine deaminase-like"/>
    <property type="match status" value="1"/>
</dbReference>
<dbReference type="InterPro" id="IPR016193">
    <property type="entry name" value="Cytidine_deaminase-like"/>
</dbReference>
<dbReference type="InterPro" id="IPR011549">
    <property type="entry name" value="RibD_C"/>
</dbReference>
<proteinExistence type="inferred from homology"/>
<evidence type="ECO:0000256" key="8">
    <source>
        <dbReference type="ARBA" id="ARBA00022833"/>
    </source>
</evidence>
<evidence type="ECO:0000256" key="12">
    <source>
        <dbReference type="PIRNR" id="PIRNR006769"/>
    </source>
</evidence>
<evidence type="ECO:0000256" key="7">
    <source>
        <dbReference type="ARBA" id="ARBA00022723"/>
    </source>
</evidence>
<comment type="catalytic activity">
    <reaction evidence="12">
        <text>5-amino-6-(5-phospho-D-ribitylamino)uracil + NADP(+) = 5-amino-6-(5-phospho-D-ribosylamino)uracil + NADPH + H(+)</text>
        <dbReference type="Rhea" id="RHEA:17845"/>
        <dbReference type="ChEBI" id="CHEBI:15378"/>
        <dbReference type="ChEBI" id="CHEBI:57783"/>
        <dbReference type="ChEBI" id="CHEBI:58349"/>
        <dbReference type="ChEBI" id="CHEBI:58421"/>
        <dbReference type="ChEBI" id="CHEBI:58453"/>
        <dbReference type="EC" id="1.1.1.193"/>
    </reaction>
</comment>
<dbReference type="PROSITE" id="PS51747">
    <property type="entry name" value="CYT_DCMP_DEAMINASES_2"/>
    <property type="match status" value="1"/>
</dbReference>
<dbReference type="CDD" id="cd01284">
    <property type="entry name" value="Riboflavin_deaminase-reductase"/>
    <property type="match status" value="1"/>
</dbReference>
<comment type="similarity">
    <text evidence="5 12">In the C-terminal section; belongs to the HTP reductase family.</text>
</comment>
<keyword evidence="11" id="KW-0511">Multifunctional enzyme</keyword>
<accession>A0ABQ0A2A3</accession>
<evidence type="ECO:0000256" key="1">
    <source>
        <dbReference type="ARBA" id="ARBA00002151"/>
    </source>
</evidence>
<keyword evidence="6 12" id="KW-0686">Riboflavin biosynthesis</keyword>
<dbReference type="InterPro" id="IPR002125">
    <property type="entry name" value="CMP_dCMP_dom"/>
</dbReference>
<dbReference type="PANTHER" id="PTHR38011">
    <property type="entry name" value="DIHYDROFOLATE REDUCTASE FAMILY PROTEIN (AFU_ORTHOLOGUE AFUA_8G06820)"/>
    <property type="match status" value="1"/>
</dbReference>
<evidence type="ECO:0000256" key="10">
    <source>
        <dbReference type="ARBA" id="ARBA00023002"/>
    </source>
</evidence>
<comment type="similarity">
    <text evidence="4 12">In the N-terminal section; belongs to the cytidine and deoxycytidylate deaminase family.</text>
</comment>
<evidence type="ECO:0000313" key="14">
    <source>
        <dbReference type="EMBL" id="GAA6146400.1"/>
    </source>
</evidence>
<evidence type="ECO:0000256" key="5">
    <source>
        <dbReference type="ARBA" id="ARBA00007417"/>
    </source>
</evidence>
<protein>
    <recommendedName>
        <fullName evidence="12">Riboflavin biosynthesis protein RibD</fullName>
    </recommendedName>
    <domain>
        <recommendedName>
            <fullName evidence="12">Diaminohydroxyphosphoribosylaminopyrimidine deaminase</fullName>
            <shortName evidence="12">DRAP deaminase</shortName>
            <ecNumber evidence="12">3.5.4.26</ecNumber>
        </recommendedName>
        <alternativeName>
            <fullName evidence="12">Riboflavin-specific deaminase</fullName>
        </alternativeName>
    </domain>
    <domain>
        <recommendedName>
            <fullName evidence="12">5-amino-6-(5-phosphoribosylamino)uracil reductase</fullName>
            <ecNumber evidence="12">1.1.1.193</ecNumber>
        </recommendedName>
        <alternativeName>
            <fullName evidence="12">HTP reductase</fullName>
        </alternativeName>
    </domain>
</protein>
<comment type="function">
    <text evidence="1 12">Converts 2,5-diamino-6-(ribosylamino)-4(3h)-pyrimidinone 5'-phosphate into 5-amino-6-(ribosylamino)-2,4(1h,3h)-pyrimidinedione 5'-phosphate.</text>
</comment>
<dbReference type="PIRSF" id="PIRSF006769">
    <property type="entry name" value="RibD"/>
    <property type="match status" value="1"/>
</dbReference>
<keyword evidence="7 12" id="KW-0479">Metal-binding</keyword>
<keyword evidence="8 12" id="KW-0862">Zinc</keyword>
<dbReference type="InterPro" id="IPR024072">
    <property type="entry name" value="DHFR-like_dom_sf"/>
</dbReference>
<comment type="caution">
    <text evidence="14">The sequence shown here is derived from an EMBL/GenBank/DDBJ whole genome shotgun (WGS) entry which is preliminary data.</text>
</comment>
<sequence>MSVATVADRQWMAAALKLAAQGMYSTSPNPRVGCILVKDGEAIGEGWHQKAGEPHAEVLALRAAGDNARGATAYVTLEPCSHYGRTPPCAEGLIKAGVSRVVAAVCDPNPDVAGRGFQMLREAGIEVVERCLEDQASAINEGFMKRMRTGLPLVRMKLAMSLDGRTAMASGQSQWITGPEARRDVQRLRAQSCAVITGADSVLIDNPSMTVRSEEAGLTIPADLQRQPLRVIVDGEHRVNASAKIFAQAGDILIASRVAPTTPVERDANSGNLTYWAGEKNDRTDLSGLLRHLAEQGHNEILVESGAQLAGAFVRAGLVDELIVYCAPTILGSDARPLLSLPIGDMAAQIRWRWQDVRMVGDDLRLTMRPELQSSPDKA</sequence>
<evidence type="ECO:0000256" key="9">
    <source>
        <dbReference type="ARBA" id="ARBA00022857"/>
    </source>
</evidence>
<evidence type="ECO:0000256" key="11">
    <source>
        <dbReference type="ARBA" id="ARBA00023268"/>
    </source>
</evidence>
<evidence type="ECO:0000313" key="15">
    <source>
        <dbReference type="Proteomes" id="UP001481413"/>
    </source>
</evidence>
<dbReference type="InterPro" id="IPR050765">
    <property type="entry name" value="Riboflavin_Biosynth_HTPR"/>
</dbReference>
<comment type="cofactor">
    <cofactor evidence="12">
        <name>Zn(2+)</name>
        <dbReference type="ChEBI" id="CHEBI:29105"/>
    </cofactor>
    <text evidence="12">Binds 1 zinc ion.</text>
</comment>
<dbReference type="Proteomes" id="UP001481413">
    <property type="component" value="Unassembled WGS sequence"/>
</dbReference>
<evidence type="ECO:0000256" key="6">
    <source>
        <dbReference type="ARBA" id="ARBA00022619"/>
    </source>
</evidence>
<dbReference type="RefSeq" id="WP_353295620.1">
    <property type="nucleotide sequence ID" value="NZ_BAABWH010000007.1"/>
</dbReference>
<dbReference type="EC" id="3.5.4.26" evidence="12"/>
<dbReference type="NCBIfam" id="TIGR00227">
    <property type="entry name" value="ribD_Cterm"/>
    <property type="match status" value="1"/>
</dbReference>
<evidence type="ECO:0000256" key="3">
    <source>
        <dbReference type="ARBA" id="ARBA00004910"/>
    </source>
</evidence>
<dbReference type="EC" id="1.1.1.193" evidence="12"/>
<dbReference type="SUPFAM" id="SSF53597">
    <property type="entry name" value="Dihydrofolate reductase-like"/>
    <property type="match status" value="1"/>
</dbReference>
<dbReference type="Gene3D" id="3.40.140.10">
    <property type="entry name" value="Cytidine Deaminase, domain 2"/>
    <property type="match status" value="1"/>
</dbReference>
<feature type="domain" description="CMP/dCMP-type deaminase" evidence="13">
    <location>
        <begin position="6"/>
        <end position="128"/>
    </location>
</feature>
<dbReference type="Pfam" id="PF00383">
    <property type="entry name" value="dCMP_cyt_deam_1"/>
    <property type="match status" value="1"/>
</dbReference>
<evidence type="ECO:0000259" key="13">
    <source>
        <dbReference type="PROSITE" id="PS51747"/>
    </source>
</evidence>
<dbReference type="NCBIfam" id="TIGR00326">
    <property type="entry name" value="eubact_ribD"/>
    <property type="match status" value="1"/>
</dbReference>
<evidence type="ECO:0000256" key="4">
    <source>
        <dbReference type="ARBA" id="ARBA00005259"/>
    </source>
</evidence>
<reference evidence="14 15" key="1">
    <citation type="submission" date="2024-04" db="EMBL/GenBank/DDBJ databases">
        <title>Draft genome sequence of Thalassolituus maritimus NBRC 116585.</title>
        <authorList>
            <person name="Miyakawa T."/>
            <person name="Kusuya Y."/>
            <person name="Miura T."/>
        </authorList>
    </citation>
    <scope>NUCLEOTIDE SEQUENCE [LARGE SCALE GENOMIC DNA]</scope>
    <source>
        <strain evidence="14 15">5NW40-0001</strain>
    </source>
</reference>